<dbReference type="InParanoid" id="C5LZ76"/>
<dbReference type="AlphaFoldDB" id="C5LZ76"/>
<evidence type="ECO:0000256" key="1">
    <source>
        <dbReference type="SAM" id="SignalP"/>
    </source>
</evidence>
<keyword evidence="1" id="KW-0732">Signal</keyword>
<dbReference type="RefSeq" id="XP_002765248.1">
    <property type="nucleotide sequence ID" value="XM_002765202.1"/>
</dbReference>
<name>C5LZ76_PERM5</name>
<proteinExistence type="predicted"/>
<dbReference type="EMBL" id="GG686854">
    <property type="protein sequence ID" value="EEQ97965.1"/>
    <property type="molecule type" value="Genomic_DNA"/>
</dbReference>
<dbReference type="Proteomes" id="UP000007800">
    <property type="component" value="Unassembled WGS sequence"/>
</dbReference>
<keyword evidence="3" id="KW-1185">Reference proteome</keyword>
<reference evidence="2 3" key="1">
    <citation type="submission" date="2008-07" db="EMBL/GenBank/DDBJ databases">
        <authorList>
            <person name="El-Sayed N."/>
            <person name="Caler E."/>
            <person name="Inman J."/>
            <person name="Amedeo P."/>
            <person name="Hass B."/>
            <person name="Wortman J."/>
        </authorList>
    </citation>
    <scope>NUCLEOTIDE SEQUENCE [LARGE SCALE GENOMIC DNA]</scope>
    <source>
        <strain evidence="3">ATCC 50983 / TXsc</strain>
    </source>
</reference>
<organism evidence="3">
    <name type="scientific">Perkinsus marinus (strain ATCC 50983 / TXsc)</name>
    <dbReference type="NCBI Taxonomy" id="423536"/>
    <lineage>
        <taxon>Eukaryota</taxon>
        <taxon>Sar</taxon>
        <taxon>Alveolata</taxon>
        <taxon>Perkinsozoa</taxon>
        <taxon>Perkinsea</taxon>
        <taxon>Perkinsida</taxon>
        <taxon>Perkinsidae</taxon>
        <taxon>Perkinsus</taxon>
    </lineage>
</organism>
<sequence>MLHSLALIASLFIGSCSYDETGISLVISNDPYATVGENESLAASSGILQLMSDIIGEPQVHCTSAPLIDRKVVKLVCSPECGRRTLREADESIRLLGGQGGSCPSTTLGGTECRSGQCIIVPKEGKCSSGMSMFKSEKLGPMCMYNNYSKRMTVQESVNDGSSRNIAQN</sequence>
<feature type="signal peptide" evidence="1">
    <location>
        <begin position="1"/>
        <end position="17"/>
    </location>
</feature>
<accession>C5LZ76</accession>
<dbReference type="GeneID" id="9037863"/>
<evidence type="ECO:0008006" key="4">
    <source>
        <dbReference type="Google" id="ProtNLM"/>
    </source>
</evidence>
<feature type="chain" id="PRO_5002952599" description="Secreted protein" evidence="1">
    <location>
        <begin position="18"/>
        <end position="169"/>
    </location>
</feature>
<gene>
    <name evidence="2" type="ORF">Pmar_PMAR001323</name>
</gene>
<evidence type="ECO:0000313" key="3">
    <source>
        <dbReference type="Proteomes" id="UP000007800"/>
    </source>
</evidence>
<protein>
    <recommendedName>
        <fullName evidence="4">Secreted protein</fullName>
    </recommendedName>
</protein>
<evidence type="ECO:0000313" key="2">
    <source>
        <dbReference type="EMBL" id="EEQ97965.1"/>
    </source>
</evidence>